<comment type="caution">
    <text evidence="3">The sequence shown here is derived from an EMBL/GenBank/DDBJ whole genome shotgun (WGS) entry which is preliminary data.</text>
</comment>
<dbReference type="SUPFAM" id="SSF46785">
    <property type="entry name" value="Winged helix' DNA-binding domain"/>
    <property type="match status" value="1"/>
</dbReference>
<dbReference type="InterPro" id="IPR036388">
    <property type="entry name" value="WH-like_DNA-bd_sf"/>
</dbReference>
<evidence type="ECO:0000313" key="4">
    <source>
        <dbReference type="Proteomes" id="UP000562045"/>
    </source>
</evidence>
<dbReference type="EMBL" id="JACBZM010000001">
    <property type="protein sequence ID" value="NYI44668.1"/>
    <property type="molecule type" value="Genomic_DNA"/>
</dbReference>
<dbReference type="Pfam" id="PF03551">
    <property type="entry name" value="PadR"/>
    <property type="match status" value="1"/>
</dbReference>
<dbReference type="Gene3D" id="1.10.10.10">
    <property type="entry name" value="Winged helix-like DNA-binding domain superfamily/Winged helix DNA-binding domain"/>
    <property type="match status" value="1"/>
</dbReference>
<feature type="region of interest" description="Disordered" evidence="1">
    <location>
        <begin position="1"/>
        <end position="63"/>
    </location>
</feature>
<feature type="compositionally biased region" description="Gly residues" evidence="1">
    <location>
        <begin position="31"/>
        <end position="61"/>
    </location>
</feature>
<dbReference type="PANTHER" id="PTHR43252:SF2">
    <property type="entry name" value="TRANSCRIPTION REGULATOR, PADR-LIKE FAMILY"/>
    <property type="match status" value="1"/>
</dbReference>
<gene>
    <name evidence="3" type="ORF">BJ993_001748</name>
</gene>
<organism evidence="3 4">
    <name type="scientific">Nocardioides aromaticivorans</name>
    <dbReference type="NCBI Taxonomy" id="200618"/>
    <lineage>
        <taxon>Bacteria</taxon>
        <taxon>Bacillati</taxon>
        <taxon>Actinomycetota</taxon>
        <taxon>Actinomycetes</taxon>
        <taxon>Propionibacteriales</taxon>
        <taxon>Nocardioidaceae</taxon>
        <taxon>Nocardioides</taxon>
    </lineage>
</organism>
<dbReference type="Proteomes" id="UP000562045">
    <property type="component" value="Unassembled WGS sequence"/>
</dbReference>
<protein>
    <submittedName>
        <fullName evidence="3">DNA-binding PadR family transcriptional regulator</fullName>
    </submittedName>
</protein>
<evidence type="ECO:0000313" key="3">
    <source>
        <dbReference type="EMBL" id="NYI44668.1"/>
    </source>
</evidence>
<sequence>MGRHKNFGPDDCGPWGNPELRGFQRRNRGDFGPGPWGAWGGGWGEPGRGGRHGFGGHAGHGGPPPWLVGLFGQGRPEPGRGPRVRRGDVRSAILDVLRAANEREESPNGYQVIQQITERSGGVWKPSPGSVYPTVQQLLDEELVENDEAGRRGMRLTTKGAAWCEEHADELAAVWVPFDRRKEAEATGDGGQPGSADIKAEIGQVMGAVWQIVTAGSEGQRRAAVDVLVEARRSLYGILADGPDADQAQPAEDEDDA</sequence>
<dbReference type="InterPro" id="IPR005149">
    <property type="entry name" value="Tscrpt_reg_PadR_N"/>
</dbReference>
<dbReference type="GO" id="GO:0003677">
    <property type="term" value="F:DNA binding"/>
    <property type="evidence" value="ECO:0007669"/>
    <property type="project" value="UniProtKB-KW"/>
</dbReference>
<dbReference type="PANTHER" id="PTHR43252">
    <property type="entry name" value="TRANSCRIPTIONAL REGULATOR YQJI"/>
    <property type="match status" value="1"/>
</dbReference>
<evidence type="ECO:0000256" key="1">
    <source>
        <dbReference type="SAM" id="MobiDB-lite"/>
    </source>
</evidence>
<name>A0A7Z0CN02_9ACTN</name>
<dbReference type="RefSeq" id="WP_179648461.1">
    <property type="nucleotide sequence ID" value="NZ_JACBZM010000001.1"/>
</dbReference>
<dbReference type="InterPro" id="IPR036390">
    <property type="entry name" value="WH_DNA-bd_sf"/>
</dbReference>
<feature type="domain" description="Transcription regulator PadR N-terminal" evidence="2">
    <location>
        <begin position="105"/>
        <end position="161"/>
    </location>
</feature>
<keyword evidence="3" id="KW-0238">DNA-binding</keyword>
<dbReference type="AlphaFoldDB" id="A0A7Z0CN02"/>
<reference evidence="3 4" key="1">
    <citation type="submission" date="2020-07" db="EMBL/GenBank/DDBJ databases">
        <title>Sequencing the genomes of 1000 actinobacteria strains.</title>
        <authorList>
            <person name="Klenk H.-P."/>
        </authorList>
    </citation>
    <scope>NUCLEOTIDE SEQUENCE [LARGE SCALE GENOMIC DNA]</scope>
    <source>
        <strain evidence="3 4">DSM 15131</strain>
    </source>
</reference>
<proteinExistence type="predicted"/>
<accession>A0A7Z0CN02</accession>
<evidence type="ECO:0000259" key="2">
    <source>
        <dbReference type="Pfam" id="PF03551"/>
    </source>
</evidence>